<feature type="signal peptide" evidence="2">
    <location>
        <begin position="1"/>
        <end position="23"/>
    </location>
</feature>
<evidence type="ECO:0000313" key="4">
    <source>
        <dbReference type="EMBL" id="EAW30887.1"/>
    </source>
</evidence>
<accession>A0YDK3</accession>
<protein>
    <submittedName>
        <fullName evidence="4">Beta-glucanase/Beta-glucan synthetase</fullName>
    </submittedName>
</protein>
<dbReference type="OrthoDB" id="9809583at2"/>
<dbReference type="SUPFAM" id="SSF49899">
    <property type="entry name" value="Concanavalin A-like lectins/glucanases"/>
    <property type="match status" value="1"/>
</dbReference>
<dbReference type="CDD" id="cd08023">
    <property type="entry name" value="GH16_laminarinase_like"/>
    <property type="match status" value="1"/>
</dbReference>
<sequence>MKLHRHAPPVALLPLVISCIVSACGGGGGSGDSGTPPIVISQPASPAVNVNITNPALTVVENTPVSPGGTLNLVWSDEFDGALLDPEVWFFENGDGSQYSIPGWGNNELQWYLPDNAELSNGLLIITAREEARSGKDYTSARINTRDRFAFRYGRIEARIRLPAGQGLWPAFWLLPQDDAYGTWAASGEIDVMEAVNLGAAGGNTVYGTIHYGSVWPDNVATGSQYLVSSDATADFHDYALEWDETEMRWYVDDNLYAVQNAWGTTAADFPAPFDQPFYVLLNVAVGGDFPGAPDTETAFPAVMEVDYVRVYSGDPL</sequence>
<gene>
    <name evidence="4" type="ORF">GP2143_09832</name>
</gene>
<dbReference type="InterPro" id="IPR050546">
    <property type="entry name" value="Glycosyl_Hydrlase_16"/>
</dbReference>
<dbReference type="EMBL" id="AAVT01000005">
    <property type="protein sequence ID" value="EAW30887.1"/>
    <property type="molecule type" value="Genomic_DNA"/>
</dbReference>
<evidence type="ECO:0000259" key="3">
    <source>
        <dbReference type="PROSITE" id="PS51762"/>
    </source>
</evidence>
<dbReference type="InterPro" id="IPR000757">
    <property type="entry name" value="Beta-glucanase-like"/>
</dbReference>
<dbReference type="PANTHER" id="PTHR10963">
    <property type="entry name" value="GLYCOSYL HYDROLASE-RELATED"/>
    <property type="match status" value="1"/>
</dbReference>
<dbReference type="Gene3D" id="2.60.120.200">
    <property type="match status" value="1"/>
</dbReference>
<dbReference type="PROSITE" id="PS51257">
    <property type="entry name" value="PROKAR_LIPOPROTEIN"/>
    <property type="match status" value="1"/>
</dbReference>
<feature type="chain" id="PRO_5002631409" evidence="2">
    <location>
        <begin position="24"/>
        <end position="317"/>
    </location>
</feature>
<comment type="caution">
    <text evidence="4">The sequence shown here is derived from an EMBL/GenBank/DDBJ whole genome shotgun (WGS) entry which is preliminary data.</text>
</comment>
<comment type="similarity">
    <text evidence="1">Belongs to the glycosyl hydrolase 16 family.</text>
</comment>
<feature type="domain" description="GH16" evidence="3">
    <location>
        <begin position="58"/>
        <end position="317"/>
    </location>
</feature>
<dbReference type="AlphaFoldDB" id="A0YDK3"/>
<proteinExistence type="inferred from homology"/>
<evidence type="ECO:0000256" key="2">
    <source>
        <dbReference type="SAM" id="SignalP"/>
    </source>
</evidence>
<dbReference type="STRING" id="247633.GP2143_09832"/>
<dbReference type="eggNOG" id="COG2273">
    <property type="taxonomic scope" value="Bacteria"/>
</dbReference>
<dbReference type="Proteomes" id="UP000004931">
    <property type="component" value="Unassembled WGS sequence"/>
</dbReference>
<dbReference type="PROSITE" id="PS51762">
    <property type="entry name" value="GH16_2"/>
    <property type="match status" value="1"/>
</dbReference>
<keyword evidence="5" id="KW-1185">Reference proteome</keyword>
<dbReference type="Pfam" id="PF00722">
    <property type="entry name" value="Glyco_hydro_16"/>
    <property type="match status" value="1"/>
</dbReference>
<dbReference type="GO" id="GO:0004553">
    <property type="term" value="F:hydrolase activity, hydrolyzing O-glycosyl compounds"/>
    <property type="evidence" value="ECO:0007669"/>
    <property type="project" value="InterPro"/>
</dbReference>
<dbReference type="GO" id="GO:0005975">
    <property type="term" value="P:carbohydrate metabolic process"/>
    <property type="evidence" value="ECO:0007669"/>
    <property type="project" value="InterPro"/>
</dbReference>
<keyword evidence="2" id="KW-0732">Signal</keyword>
<reference evidence="4 5" key="1">
    <citation type="journal article" date="2010" name="J. Bacteriol.">
        <title>Genome sequence of the oligotrophic marine Gammaproteobacterium HTCC2143, isolated from the Oregon Coast.</title>
        <authorList>
            <person name="Oh H.M."/>
            <person name="Kang I."/>
            <person name="Ferriera S."/>
            <person name="Giovannoni S.J."/>
            <person name="Cho J.C."/>
        </authorList>
    </citation>
    <scope>NUCLEOTIDE SEQUENCE [LARGE SCALE GENOMIC DNA]</scope>
    <source>
        <strain evidence="4 5">HTCC2143</strain>
    </source>
</reference>
<name>A0YDK3_9GAMM</name>
<dbReference type="InterPro" id="IPR013320">
    <property type="entry name" value="ConA-like_dom_sf"/>
</dbReference>
<evidence type="ECO:0000313" key="5">
    <source>
        <dbReference type="Proteomes" id="UP000004931"/>
    </source>
</evidence>
<dbReference type="PANTHER" id="PTHR10963:SF55">
    <property type="entry name" value="GLYCOSIDE HYDROLASE FAMILY 16 PROTEIN"/>
    <property type="match status" value="1"/>
</dbReference>
<organism evidence="4 5">
    <name type="scientific">marine gamma proteobacterium HTCC2143</name>
    <dbReference type="NCBI Taxonomy" id="247633"/>
    <lineage>
        <taxon>Bacteria</taxon>
        <taxon>Pseudomonadati</taxon>
        <taxon>Pseudomonadota</taxon>
        <taxon>Gammaproteobacteria</taxon>
        <taxon>Cellvibrionales</taxon>
        <taxon>Spongiibacteraceae</taxon>
        <taxon>BD1-7 clade</taxon>
    </lineage>
</organism>
<evidence type="ECO:0000256" key="1">
    <source>
        <dbReference type="ARBA" id="ARBA00006865"/>
    </source>
</evidence>